<dbReference type="Proteomes" id="UP001383192">
    <property type="component" value="Unassembled WGS sequence"/>
</dbReference>
<proteinExistence type="predicted"/>
<accession>A0AAW0BT80</accession>
<evidence type="ECO:0000313" key="3">
    <source>
        <dbReference type="Proteomes" id="UP001383192"/>
    </source>
</evidence>
<reference evidence="2 3" key="1">
    <citation type="submission" date="2024-01" db="EMBL/GenBank/DDBJ databases">
        <title>A draft genome for a cacao thread blight-causing isolate of Paramarasmius palmivorus.</title>
        <authorList>
            <person name="Baruah I.K."/>
            <person name="Bukari Y."/>
            <person name="Amoako-Attah I."/>
            <person name="Meinhardt L.W."/>
            <person name="Bailey B.A."/>
            <person name="Cohen S.P."/>
        </authorList>
    </citation>
    <scope>NUCLEOTIDE SEQUENCE [LARGE SCALE GENOMIC DNA]</scope>
    <source>
        <strain evidence="2 3">GH-12</strain>
    </source>
</reference>
<organism evidence="2 3">
    <name type="scientific">Paramarasmius palmivorus</name>
    <dbReference type="NCBI Taxonomy" id="297713"/>
    <lineage>
        <taxon>Eukaryota</taxon>
        <taxon>Fungi</taxon>
        <taxon>Dikarya</taxon>
        <taxon>Basidiomycota</taxon>
        <taxon>Agaricomycotina</taxon>
        <taxon>Agaricomycetes</taxon>
        <taxon>Agaricomycetidae</taxon>
        <taxon>Agaricales</taxon>
        <taxon>Marasmiineae</taxon>
        <taxon>Marasmiaceae</taxon>
        <taxon>Paramarasmius</taxon>
    </lineage>
</organism>
<comment type="caution">
    <text evidence="2">The sequence shown here is derived from an EMBL/GenBank/DDBJ whole genome shotgun (WGS) entry which is preliminary data.</text>
</comment>
<dbReference type="AlphaFoldDB" id="A0AAW0BT80"/>
<dbReference type="EMBL" id="JAYKXP010000082">
    <property type="protein sequence ID" value="KAK7029509.1"/>
    <property type="molecule type" value="Genomic_DNA"/>
</dbReference>
<evidence type="ECO:0000256" key="1">
    <source>
        <dbReference type="SAM" id="MobiDB-lite"/>
    </source>
</evidence>
<sequence>MQLQAQFPAPRRPNLAILSRLRTPSGPRDMRQKPSTPQPNFLTPMHARQARGLQRMGHSYPERCLTPYIDDDLSSESEETLYSSCPENDKTVGRGKPVRKIRKSKPVELPPPSAETERLWQANVPFAKWAEYLRQSKPVPRLGTPSA</sequence>
<keyword evidence="3" id="KW-1185">Reference proteome</keyword>
<name>A0AAW0BT80_9AGAR</name>
<protein>
    <submittedName>
        <fullName evidence="2">Uncharacterized protein</fullName>
    </submittedName>
</protein>
<feature type="region of interest" description="Disordered" evidence="1">
    <location>
        <begin position="22"/>
        <end position="43"/>
    </location>
</feature>
<evidence type="ECO:0000313" key="2">
    <source>
        <dbReference type="EMBL" id="KAK7029509.1"/>
    </source>
</evidence>
<gene>
    <name evidence="2" type="ORF">VNI00_014542</name>
</gene>